<organism evidence="3 4">
    <name type="scientific">Halocaridina rubra</name>
    <name type="common">Hawaiian red shrimp</name>
    <dbReference type="NCBI Taxonomy" id="373956"/>
    <lineage>
        <taxon>Eukaryota</taxon>
        <taxon>Metazoa</taxon>
        <taxon>Ecdysozoa</taxon>
        <taxon>Arthropoda</taxon>
        <taxon>Crustacea</taxon>
        <taxon>Multicrustacea</taxon>
        <taxon>Malacostraca</taxon>
        <taxon>Eumalacostraca</taxon>
        <taxon>Eucarida</taxon>
        <taxon>Decapoda</taxon>
        <taxon>Pleocyemata</taxon>
        <taxon>Caridea</taxon>
        <taxon>Atyoidea</taxon>
        <taxon>Atyidae</taxon>
        <taxon>Halocaridina</taxon>
    </lineage>
</organism>
<comment type="caution">
    <text evidence="3">The sequence shown here is derived from an EMBL/GenBank/DDBJ whole genome shotgun (WGS) entry which is preliminary data.</text>
</comment>
<feature type="signal peptide" evidence="2">
    <location>
        <begin position="1"/>
        <end position="15"/>
    </location>
</feature>
<proteinExistence type="predicted"/>
<protein>
    <submittedName>
        <fullName evidence="3">Uncharacterized protein</fullName>
    </submittedName>
</protein>
<dbReference type="EMBL" id="JAXCGZ010018897">
    <property type="protein sequence ID" value="KAK7067225.1"/>
    <property type="molecule type" value="Genomic_DNA"/>
</dbReference>
<evidence type="ECO:0000256" key="2">
    <source>
        <dbReference type="SAM" id="SignalP"/>
    </source>
</evidence>
<accession>A0AAN9A010</accession>
<reference evidence="3 4" key="1">
    <citation type="submission" date="2023-11" db="EMBL/GenBank/DDBJ databases">
        <title>Halocaridina rubra genome assembly.</title>
        <authorList>
            <person name="Smith C."/>
        </authorList>
    </citation>
    <scope>NUCLEOTIDE SEQUENCE [LARGE SCALE GENOMIC DNA]</scope>
    <source>
        <strain evidence="3">EP-1</strain>
        <tissue evidence="3">Whole</tissue>
    </source>
</reference>
<evidence type="ECO:0000313" key="4">
    <source>
        <dbReference type="Proteomes" id="UP001381693"/>
    </source>
</evidence>
<feature type="chain" id="PRO_5042865644" evidence="2">
    <location>
        <begin position="16"/>
        <end position="255"/>
    </location>
</feature>
<dbReference type="Proteomes" id="UP001381693">
    <property type="component" value="Unassembled WGS sequence"/>
</dbReference>
<keyword evidence="2" id="KW-0732">Signal</keyword>
<feature type="region of interest" description="Disordered" evidence="1">
    <location>
        <begin position="236"/>
        <end position="255"/>
    </location>
</feature>
<sequence>MKTLVILGALTICSAQLTPHYASPWSPYSSHLNYDESAGNEALSVGSLNVNYQPFNYPLESYNYGSPLISNPYQLPYHNIGNPFISGHYIQSQYNPYASPYDYLQRQEMNPTYNIPYGQQLLSPFASPSFGSLNTPFGYNDGYSYNNGYGYGQDPLSVSYGFDPISQYDTLHGYGTSHTAYTNPNVPYGQTLSSPYDYLYGHALSNPFGYPHVNRFVKPIGFPGIRPQPYSHMYRNPAATTMKPTTTEKSSTSSA</sequence>
<gene>
    <name evidence="3" type="ORF">SK128_017267</name>
</gene>
<feature type="compositionally biased region" description="Low complexity" evidence="1">
    <location>
        <begin position="240"/>
        <end position="255"/>
    </location>
</feature>
<name>A0AAN9A010_HALRR</name>
<dbReference type="AlphaFoldDB" id="A0AAN9A010"/>
<evidence type="ECO:0000313" key="3">
    <source>
        <dbReference type="EMBL" id="KAK7067225.1"/>
    </source>
</evidence>
<keyword evidence="4" id="KW-1185">Reference proteome</keyword>
<evidence type="ECO:0000256" key="1">
    <source>
        <dbReference type="SAM" id="MobiDB-lite"/>
    </source>
</evidence>